<evidence type="ECO:0000313" key="2">
    <source>
        <dbReference type="EMBL" id="GAH53326.1"/>
    </source>
</evidence>
<gene>
    <name evidence="2" type="ORF">S03H2_36105</name>
</gene>
<organism evidence="2">
    <name type="scientific">marine sediment metagenome</name>
    <dbReference type="NCBI Taxonomy" id="412755"/>
    <lineage>
        <taxon>unclassified sequences</taxon>
        <taxon>metagenomes</taxon>
        <taxon>ecological metagenomes</taxon>
    </lineage>
</organism>
<reference evidence="2" key="1">
    <citation type="journal article" date="2014" name="Front. Microbiol.">
        <title>High frequency of phylogenetically diverse reductive dehalogenase-homologous genes in deep subseafloor sedimentary metagenomes.</title>
        <authorList>
            <person name="Kawai M."/>
            <person name="Futagami T."/>
            <person name="Toyoda A."/>
            <person name="Takaki Y."/>
            <person name="Nishi S."/>
            <person name="Hori S."/>
            <person name="Arai W."/>
            <person name="Tsubouchi T."/>
            <person name="Morono Y."/>
            <person name="Uchiyama I."/>
            <person name="Ito T."/>
            <person name="Fujiyama A."/>
            <person name="Inagaki F."/>
            <person name="Takami H."/>
        </authorList>
    </citation>
    <scope>NUCLEOTIDE SEQUENCE</scope>
    <source>
        <strain evidence="2">Expedition CK06-06</strain>
    </source>
</reference>
<accession>X1G5X6</accession>
<feature type="region of interest" description="Disordered" evidence="1">
    <location>
        <begin position="1"/>
        <end position="26"/>
    </location>
</feature>
<evidence type="ECO:0000256" key="1">
    <source>
        <dbReference type="SAM" id="MobiDB-lite"/>
    </source>
</evidence>
<dbReference type="EMBL" id="BARU01022138">
    <property type="protein sequence ID" value="GAH53326.1"/>
    <property type="molecule type" value="Genomic_DNA"/>
</dbReference>
<feature type="non-terminal residue" evidence="2">
    <location>
        <position position="1"/>
    </location>
</feature>
<proteinExistence type="predicted"/>
<sequence length="51" mass="5586">LRSSGKSEAEAAATLPSPETQLGRRVQDMCTVVDMLIEARDASERPNADRR</sequence>
<dbReference type="AlphaFoldDB" id="X1G5X6"/>
<comment type="caution">
    <text evidence="2">The sequence shown here is derived from an EMBL/GenBank/DDBJ whole genome shotgun (WGS) entry which is preliminary data.</text>
</comment>
<protein>
    <submittedName>
        <fullName evidence="2">Uncharacterized protein</fullName>
    </submittedName>
</protein>
<name>X1G5X6_9ZZZZ</name>